<feature type="region of interest" description="Disordered" evidence="1">
    <location>
        <begin position="65"/>
        <end position="87"/>
    </location>
</feature>
<proteinExistence type="predicted"/>
<dbReference type="OrthoDB" id="5775529at2759"/>
<comment type="caution">
    <text evidence="3">The sequence shown here is derived from an EMBL/GenBank/DDBJ whole genome shotgun (WGS) entry which is preliminary data.</text>
</comment>
<accession>A0A8S1F0C4</accession>
<organism evidence="3 4">
    <name type="scientific">Caenorhabditis bovis</name>
    <dbReference type="NCBI Taxonomy" id="2654633"/>
    <lineage>
        <taxon>Eukaryota</taxon>
        <taxon>Metazoa</taxon>
        <taxon>Ecdysozoa</taxon>
        <taxon>Nematoda</taxon>
        <taxon>Chromadorea</taxon>
        <taxon>Rhabditida</taxon>
        <taxon>Rhabditina</taxon>
        <taxon>Rhabditomorpha</taxon>
        <taxon>Rhabditoidea</taxon>
        <taxon>Rhabditidae</taxon>
        <taxon>Peloderinae</taxon>
        <taxon>Caenorhabditis</taxon>
    </lineage>
</organism>
<keyword evidence="2" id="KW-0812">Transmembrane</keyword>
<reference evidence="3 4" key="1">
    <citation type="submission" date="2020-04" db="EMBL/GenBank/DDBJ databases">
        <authorList>
            <person name="Laetsch R D."/>
            <person name="Stevens L."/>
            <person name="Kumar S."/>
            <person name="Blaxter L. M."/>
        </authorList>
    </citation>
    <scope>NUCLEOTIDE SEQUENCE [LARGE SCALE GENOMIC DNA]</scope>
</reference>
<keyword evidence="2" id="KW-1133">Transmembrane helix</keyword>
<evidence type="ECO:0000256" key="1">
    <source>
        <dbReference type="SAM" id="MobiDB-lite"/>
    </source>
</evidence>
<name>A0A8S1F0C4_9PELO</name>
<dbReference type="Proteomes" id="UP000494206">
    <property type="component" value="Unassembled WGS sequence"/>
</dbReference>
<protein>
    <submittedName>
        <fullName evidence="3">Uncharacterized protein</fullName>
    </submittedName>
</protein>
<evidence type="ECO:0000313" key="4">
    <source>
        <dbReference type="Proteomes" id="UP000494206"/>
    </source>
</evidence>
<gene>
    <name evidence="3" type="ORF">CBOVIS_LOCUS6265</name>
</gene>
<sequence length="87" mass="9865">MQPVVVKVGNGFRSDYSELTQFKMIIVFGTAAWILFIFGLGCYNYMGIRKPEAAMCFEDQIEEPTTNRSLKPSQSEKSSKSPKCRTM</sequence>
<dbReference type="AlphaFoldDB" id="A0A8S1F0C4"/>
<feature type="transmembrane region" description="Helical" evidence="2">
    <location>
        <begin position="24"/>
        <end position="45"/>
    </location>
</feature>
<keyword evidence="2" id="KW-0472">Membrane</keyword>
<evidence type="ECO:0000313" key="3">
    <source>
        <dbReference type="EMBL" id="CAB3403854.1"/>
    </source>
</evidence>
<evidence type="ECO:0000256" key="2">
    <source>
        <dbReference type="SAM" id="Phobius"/>
    </source>
</evidence>
<keyword evidence="4" id="KW-1185">Reference proteome</keyword>
<dbReference type="EMBL" id="CADEPM010000004">
    <property type="protein sequence ID" value="CAB3403854.1"/>
    <property type="molecule type" value="Genomic_DNA"/>
</dbReference>